<feature type="region of interest" description="Disordered" evidence="15">
    <location>
        <begin position="1"/>
        <end position="21"/>
    </location>
</feature>
<dbReference type="Proteomes" id="UP001359559">
    <property type="component" value="Unassembled WGS sequence"/>
</dbReference>
<evidence type="ECO:0000256" key="1">
    <source>
        <dbReference type="ARBA" id="ARBA00000900"/>
    </source>
</evidence>
<keyword evidence="8 14" id="KW-0863">Zinc-finger</keyword>
<dbReference type="PANTHER" id="PTHR46913:SF1">
    <property type="entry name" value="RING-H2 FINGER PROTEIN ATL16"/>
    <property type="match status" value="1"/>
</dbReference>
<keyword evidence="19" id="KW-1185">Reference proteome</keyword>
<evidence type="ECO:0000313" key="18">
    <source>
        <dbReference type="EMBL" id="KAK7303766.1"/>
    </source>
</evidence>
<evidence type="ECO:0000256" key="5">
    <source>
        <dbReference type="ARBA" id="ARBA00022679"/>
    </source>
</evidence>
<evidence type="ECO:0000256" key="3">
    <source>
        <dbReference type="ARBA" id="ARBA00004906"/>
    </source>
</evidence>
<evidence type="ECO:0000256" key="7">
    <source>
        <dbReference type="ARBA" id="ARBA00022723"/>
    </source>
</evidence>
<feature type="domain" description="RING-type" evidence="17">
    <location>
        <begin position="125"/>
        <end position="167"/>
    </location>
</feature>
<keyword evidence="12 16" id="KW-0472">Membrane</keyword>
<comment type="catalytic activity">
    <reaction evidence="1">
        <text>S-ubiquitinyl-[E2 ubiquitin-conjugating enzyme]-L-cysteine + [acceptor protein]-L-lysine = [E2 ubiquitin-conjugating enzyme]-L-cysteine + N(6)-ubiquitinyl-[acceptor protein]-L-lysine.</text>
        <dbReference type="EC" id="2.3.2.27"/>
    </reaction>
</comment>
<dbReference type="Pfam" id="PF13639">
    <property type="entry name" value="zf-RING_2"/>
    <property type="match status" value="1"/>
</dbReference>
<dbReference type="GO" id="GO:0061630">
    <property type="term" value="F:ubiquitin protein ligase activity"/>
    <property type="evidence" value="ECO:0007669"/>
    <property type="project" value="UniProtKB-EC"/>
</dbReference>
<dbReference type="Gene3D" id="3.30.40.10">
    <property type="entry name" value="Zinc/RING finger domain, C3HC4 (zinc finger)"/>
    <property type="match status" value="1"/>
</dbReference>
<keyword evidence="5" id="KW-0808">Transferase</keyword>
<comment type="similarity">
    <text evidence="13">Belongs to the RING-type zinc finger family. ATL subfamily.</text>
</comment>
<organism evidence="18 19">
    <name type="scientific">Clitoria ternatea</name>
    <name type="common">Butterfly pea</name>
    <dbReference type="NCBI Taxonomy" id="43366"/>
    <lineage>
        <taxon>Eukaryota</taxon>
        <taxon>Viridiplantae</taxon>
        <taxon>Streptophyta</taxon>
        <taxon>Embryophyta</taxon>
        <taxon>Tracheophyta</taxon>
        <taxon>Spermatophyta</taxon>
        <taxon>Magnoliopsida</taxon>
        <taxon>eudicotyledons</taxon>
        <taxon>Gunneridae</taxon>
        <taxon>Pentapetalae</taxon>
        <taxon>rosids</taxon>
        <taxon>fabids</taxon>
        <taxon>Fabales</taxon>
        <taxon>Fabaceae</taxon>
        <taxon>Papilionoideae</taxon>
        <taxon>50 kb inversion clade</taxon>
        <taxon>NPAAA clade</taxon>
        <taxon>indigoferoid/millettioid clade</taxon>
        <taxon>Phaseoleae</taxon>
        <taxon>Clitoria</taxon>
    </lineage>
</organism>
<accession>A0AAN9JTK0</accession>
<dbReference type="InterPro" id="IPR044600">
    <property type="entry name" value="ATL1/ATL16-like"/>
</dbReference>
<keyword evidence="6 16" id="KW-0812">Transmembrane</keyword>
<evidence type="ECO:0000256" key="9">
    <source>
        <dbReference type="ARBA" id="ARBA00022786"/>
    </source>
</evidence>
<dbReference type="GO" id="GO:0008270">
    <property type="term" value="F:zinc ion binding"/>
    <property type="evidence" value="ECO:0007669"/>
    <property type="project" value="UniProtKB-KW"/>
</dbReference>
<evidence type="ECO:0000256" key="14">
    <source>
        <dbReference type="PROSITE-ProRule" id="PRU00175"/>
    </source>
</evidence>
<evidence type="ECO:0000313" key="19">
    <source>
        <dbReference type="Proteomes" id="UP001359559"/>
    </source>
</evidence>
<keyword evidence="11 16" id="KW-1133">Transmembrane helix</keyword>
<evidence type="ECO:0000256" key="6">
    <source>
        <dbReference type="ARBA" id="ARBA00022692"/>
    </source>
</evidence>
<evidence type="ECO:0000256" key="10">
    <source>
        <dbReference type="ARBA" id="ARBA00022833"/>
    </source>
</evidence>
<proteinExistence type="inferred from homology"/>
<keyword evidence="7" id="KW-0479">Metal-binding</keyword>
<dbReference type="InterPro" id="IPR001841">
    <property type="entry name" value="Znf_RING"/>
</dbReference>
<dbReference type="PROSITE" id="PS50089">
    <property type="entry name" value="ZF_RING_2"/>
    <property type="match status" value="1"/>
</dbReference>
<dbReference type="SMART" id="SM00184">
    <property type="entry name" value="RING"/>
    <property type="match status" value="1"/>
</dbReference>
<evidence type="ECO:0000256" key="12">
    <source>
        <dbReference type="ARBA" id="ARBA00023136"/>
    </source>
</evidence>
<dbReference type="GO" id="GO:0016020">
    <property type="term" value="C:membrane"/>
    <property type="evidence" value="ECO:0007669"/>
    <property type="project" value="UniProtKB-SubCell"/>
</dbReference>
<reference evidence="18 19" key="1">
    <citation type="submission" date="2024-01" db="EMBL/GenBank/DDBJ databases">
        <title>The genomes of 5 underutilized Papilionoideae crops provide insights into root nodulation and disease resistance.</title>
        <authorList>
            <person name="Yuan L."/>
        </authorList>
    </citation>
    <scope>NUCLEOTIDE SEQUENCE [LARGE SCALE GENOMIC DNA]</scope>
    <source>
        <strain evidence="18">LY-2023</strain>
        <tissue evidence="18">Leaf</tissue>
    </source>
</reference>
<evidence type="ECO:0000256" key="15">
    <source>
        <dbReference type="SAM" id="MobiDB-lite"/>
    </source>
</evidence>
<dbReference type="InterPro" id="IPR013083">
    <property type="entry name" value="Znf_RING/FYVE/PHD"/>
</dbReference>
<protein>
    <recommendedName>
        <fullName evidence="4">RING-type E3 ubiquitin transferase</fullName>
        <ecNumber evidence="4">2.3.2.27</ecNumber>
    </recommendedName>
</protein>
<evidence type="ECO:0000256" key="16">
    <source>
        <dbReference type="SAM" id="Phobius"/>
    </source>
</evidence>
<dbReference type="PANTHER" id="PTHR46913">
    <property type="entry name" value="RING-H2 FINGER PROTEIN ATL16"/>
    <property type="match status" value="1"/>
</dbReference>
<evidence type="ECO:0000259" key="17">
    <source>
        <dbReference type="PROSITE" id="PS50089"/>
    </source>
</evidence>
<comment type="subcellular location">
    <subcellularLocation>
        <location evidence="2">Membrane</location>
        <topology evidence="2">Single-pass membrane protein</topology>
    </subcellularLocation>
</comment>
<dbReference type="CDD" id="cd16461">
    <property type="entry name" value="RING-H2_EL5-like"/>
    <property type="match status" value="1"/>
</dbReference>
<evidence type="ECO:0000256" key="8">
    <source>
        <dbReference type="ARBA" id="ARBA00022771"/>
    </source>
</evidence>
<sequence length="290" mass="32447">MPQEGKNDEPNAKFKDNPNPVPDDFDAKGYNLSGKIMLSAIIVLFFVVVLMLCLHVYARWYLIRARRRQLRRNRHRRHTQLVFYNDANNPTTVIAASRGLDATVIASLPVFSYDPKTQSETPPECAVCLSEFELGETGRILPKCKHSFHIDCIDMWFHSHSTCPLCRAPVEAEPEDANRDEVVITVCVPEHGSGSGSLEDENRTGREVSSSSCSVGLRRKPSLVGVTVEVPARNEGFVEESSCDSPSSFRSPMSRRLSFKRILSRERRSPSACGGTCSTPPEFNNDRETQ</sequence>
<feature type="compositionally biased region" description="Basic and acidic residues" evidence="15">
    <location>
        <begin position="1"/>
        <end position="16"/>
    </location>
</feature>
<dbReference type="GO" id="GO:0016567">
    <property type="term" value="P:protein ubiquitination"/>
    <property type="evidence" value="ECO:0007669"/>
    <property type="project" value="InterPro"/>
</dbReference>
<feature type="transmembrane region" description="Helical" evidence="16">
    <location>
        <begin position="36"/>
        <end position="62"/>
    </location>
</feature>
<gene>
    <name evidence="18" type="ORF">RJT34_14681</name>
</gene>
<dbReference type="SUPFAM" id="SSF57850">
    <property type="entry name" value="RING/U-box"/>
    <property type="match status" value="1"/>
</dbReference>
<dbReference type="EMBL" id="JAYKXN010000003">
    <property type="protein sequence ID" value="KAK7303766.1"/>
    <property type="molecule type" value="Genomic_DNA"/>
</dbReference>
<feature type="region of interest" description="Disordered" evidence="15">
    <location>
        <begin position="261"/>
        <end position="290"/>
    </location>
</feature>
<evidence type="ECO:0000256" key="2">
    <source>
        <dbReference type="ARBA" id="ARBA00004167"/>
    </source>
</evidence>
<comment type="pathway">
    <text evidence="3">Protein modification; protein ubiquitination.</text>
</comment>
<evidence type="ECO:0000256" key="11">
    <source>
        <dbReference type="ARBA" id="ARBA00022989"/>
    </source>
</evidence>
<keyword evidence="10" id="KW-0862">Zinc</keyword>
<dbReference type="EC" id="2.3.2.27" evidence="4"/>
<keyword evidence="9" id="KW-0833">Ubl conjugation pathway</keyword>
<comment type="caution">
    <text evidence="18">The sequence shown here is derived from an EMBL/GenBank/DDBJ whole genome shotgun (WGS) entry which is preliminary data.</text>
</comment>
<dbReference type="FunFam" id="3.30.40.10:FF:000475">
    <property type="entry name" value="RING-H2 finger protein ATL3"/>
    <property type="match status" value="1"/>
</dbReference>
<dbReference type="AlphaFoldDB" id="A0AAN9JTK0"/>
<name>A0AAN9JTK0_CLITE</name>
<evidence type="ECO:0000256" key="13">
    <source>
        <dbReference type="ARBA" id="ARBA00024209"/>
    </source>
</evidence>
<evidence type="ECO:0000256" key="4">
    <source>
        <dbReference type="ARBA" id="ARBA00012483"/>
    </source>
</evidence>